<sequence>MARKWFMFIDKNGKVTASADAVFVDIEDVAALRSAICDRFKTSSLTGIAACDLVVYADQTTYELKQPLQASSQIERFGITMEDALIVQAPLRSKQDSRYFILPQAQEEVEKATFTIMGDDGDQSGFGIAVFFTSTLAVTCNHNLTELHTVGSVVSLAWKEEVVETTIVARNLQLNFAILKSSTSRPFIAPWNSSDSDTLEGLFNFALAFPLSSGKLAFARTTSTCFSPHLPYLIYSCWNYSGASGAALLVADGCLVYCQGYWQRQDKDQGL</sequence>
<dbReference type="Pfam" id="PF13365">
    <property type="entry name" value="Trypsin_2"/>
    <property type="match status" value="1"/>
</dbReference>
<dbReference type="EMBL" id="JASMQC010000004">
    <property type="protein sequence ID" value="KAK1945700.1"/>
    <property type="molecule type" value="Genomic_DNA"/>
</dbReference>
<accession>A0AAD9GVH4</accession>
<organism evidence="1 2">
    <name type="scientific">Phytophthora citrophthora</name>
    <dbReference type="NCBI Taxonomy" id="4793"/>
    <lineage>
        <taxon>Eukaryota</taxon>
        <taxon>Sar</taxon>
        <taxon>Stramenopiles</taxon>
        <taxon>Oomycota</taxon>
        <taxon>Peronosporomycetes</taxon>
        <taxon>Peronosporales</taxon>
        <taxon>Peronosporaceae</taxon>
        <taxon>Phytophthora</taxon>
    </lineage>
</organism>
<evidence type="ECO:0000313" key="1">
    <source>
        <dbReference type="EMBL" id="KAK1945700.1"/>
    </source>
</evidence>
<proteinExistence type="predicted"/>
<dbReference type="InterPro" id="IPR009003">
    <property type="entry name" value="Peptidase_S1_PA"/>
</dbReference>
<dbReference type="SUPFAM" id="SSF50494">
    <property type="entry name" value="Trypsin-like serine proteases"/>
    <property type="match status" value="1"/>
</dbReference>
<comment type="caution">
    <text evidence="1">The sequence shown here is derived from an EMBL/GenBank/DDBJ whole genome shotgun (WGS) entry which is preliminary data.</text>
</comment>
<evidence type="ECO:0008006" key="3">
    <source>
        <dbReference type="Google" id="ProtNLM"/>
    </source>
</evidence>
<keyword evidence="2" id="KW-1185">Reference proteome</keyword>
<dbReference type="Proteomes" id="UP001259832">
    <property type="component" value="Unassembled WGS sequence"/>
</dbReference>
<reference evidence="1" key="1">
    <citation type="submission" date="2023-08" db="EMBL/GenBank/DDBJ databases">
        <title>Reference Genome Resource for the Citrus Pathogen Phytophthora citrophthora.</title>
        <authorList>
            <person name="Moller H."/>
            <person name="Coetzee B."/>
            <person name="Rose L.J."/>
            <person name="Van Niekerk J.M."/>
        </authorList>
    </citation>
    <scope>NUCLEOTIDE SEQUENCE</scope>
    <source>
        <strain evidence="1">STE-U-9442</strain>
    </source>
</reference>
<evidence type="ECO:0000313" key="2">
    <source>
        <dbReference type="Proteomes" id="UP001259832"/>
    </source>
</evidence>
<name>A0AAD9GVH4_9STRA</name>
<protein>
    <recommendedName>
        <fullName evidence="3">CRN domain-containing protein-containing protein</fullName>
    </recommendedName>
</protein>
<gene>
    <name evidence="1" type="ORF">P3T76_002748</name>
</gene>
<dbReference type="AlphaFoldDB" id="A0AAD9GVH4"/>